<dbReference type="Proteomes" id="UP001054837">
    <property type="component" value="Unassembled WGS sequence"/>
</dbReference>
<organism evidence="2 3">
    <name type="scientific">Caerostris darwini</name>
    <dbReference type="NCBI Taxonomy" id="1538125"/>
    <lineage>
        <taxon>Eukaryota</taxon>
        <taxon>Metazoa</taxon>
        <taxon>Ecdysozoa</taxon>
        <taxon>Arthropoda</taxon>
        <taxon>Chelicerata</taxon>
        <taxon>Arachnida</taxon>
        <taxon>Araneae</taxon>
        <taxon>Araneomorphae</taxon>
        <taxon>Entelegynae</taxon>
        <taxon>Araneoidea</taxon>
        <taxon>Araneidae</taxon>
        <taxon>Caerostris</taxon>
    </lineage>
</organism>
<protein>
    <submittedName>
        <fullName evidence="2">Uncharacterized protein</fullName>
    </submittedName>
</protein>
<feature type="region of interest" description="Disordered" evidence="1">
    <location>
        <begin position="46"/>
        <end position="78"/>
    </location>
</feature>
<evidence type="ECO:0000256" key="1">
    <source>
        <dbReference type="SAM" id="MobiDB-lite"/>
    </source>
</evidence>
<evidence type="ECO:0000313" key="3">
    <source>
        <dbReference type="Proteomes" id="UP001054837"/>
    </source>
</evidence>
<gene>
    <name evidence="2" type="ORF">CDAR_398161</name>
</gene>
<name>A0AAV4WTT6_9ARAC</name>
<comment type="caution">
    <text evidence="2">The sequence shown here is derived from an EMBL/GenBank/DDBJ whole genome shotgun (WGS) entry which is preliminary data.</text>
</comment>
<reference evidence="2 3" key="1">
    <citation type="submission" date="2021-06" db="EMBL/GenBank/DDBJ databases">
        <title>Caerostris darwini draft genome.</title>
        <authorList>
            <person name="Kono N."/>
            <person name="Arakawa K."/>
        </authorList>
    </citation>
    <scope>NUCLEOTIDE SEQUENCE [LARGE SCALE GENOMIC DNA]</scope>
</reference>
<accession>A0AAV4WTT6</accession>
<sequence length="78" mass="8362">MQNKIEERKTLPRLACLTPYSGDPSVCPCTDSLSFVFGRMGGANDFHPSPQAGRGGGRDPIESLPAKEVPFGKIGEKI</sequence>
<dbReference type="AlphaFoldDB" id="A0AAV4WTT6"/>
<evidence type="ECO:0000313" key="2">
    <source>
        <dbReference type="EMBL" id="GIY85069.1"/>
    </source>
</evidence>
<proteinExistence type="predicted"/>
<dbReference type="EMBL" id="BPLQ01015004">
    <property type="protein sequence ID" value="GIY85069.1"/>
    <property type="molecule type" value="Genomic_DNA"/>
</dbReference>
<keyword evidence="3" id="KW-1185">Reference proteome</keyword>